<dbReference type="InterPro" id="IPR050366">
    <property type="entry name" value="BP-dependent_transpt_permease"/>
</dbReference>
<dbReference type="Proteomes" id="UP000000417">
    <property type="component" value="Chromosome"/>
</dbReference>
<feature type="transmembrane region" description="Helical" evidence="3">
    <location>
        <begin position="284"/>
        <end position="303"/>
    </location>
</feature>
<feature type="transmembrane region" description="Helical" evidence="3">
    <location>
        <begin position="213"/>
        <end position="232"/>
    </location>
</feature>
<comment type="subcellular location">
    <subcellularLocation>
        <location evidence="1">Cell membrane</location>
        <topology evidence="1">Multi-pass membrane protein</topology>
    </subcellularLocation>
</comment>
<feature type="transmembrane region" description="Helical" evidence="3">
    <location>
        <begin position="156"/>
        <end position="176"/>
    </location>
</feature>
<protein>
    <submittedName>
        <fullName evidence="4">Oligopeptide ABC transporter permease protein</fullName>
    </submittedName>
</protein>
<dbReference type="PANTHER" id="PTHR43386">
    <property type="entry name" value="OLIGOPEPTIDE TRANSPORT SYSTEM PERMEASE PROTEIN APPC"/>
    <property type="match status" value="1"/>
</dbReference>
<feature type="transmembrane region" description="Helical" evidence="3">
    <location>
        <begin position="96"/>
        <end position="116"/>
    </location>
</feature>
<evidence type="ECO:0000256" key="1">
    <source>
        <dbReference type="ARBA" id="ARBA00004651"/>
    </source>
</evidence>
<dbReference type="STRING" id="292459.STH543"/>
<sequence length="518" mass="52661">MRLGPAGPNLFHAWCVLHREPGCRARAAPWRRGAMRTTYTERLIRFGLGLAAAALLLWLLRESLPGGMPGDGLSLRTGQPVGELIAPALGTTLGNAAAALLFALPAALLLGVPAGFRPHSVIDRVLQAPAVAVMGVPAFTAAILGVWLIMSGPLDHLRLAGAAHGALTVLLAGWLARAIRDGLAGTRGEGVPLAPVRAVAAVLGRILQQTGNILLFTMVVEVVARGSGAGVWGQVTTAVLNRDFPVFHAGLWVLIALVLVGHLLGDLLVTAAGGTRPAGRLSRGWLVIGCLLFVLLLAAPLLGDASAALSADLSLRLLPPGSEGHALGTDHMGRDVLSRIGAGARTSLAIAGGAMLVAALGGAVLAGIGLATGRVGSAVLTPRVAVPGLVGPVVAGLAGALIWRPGIITLIVTLGVASIPAMGWAFRRFGMSKGQQGAALLGLVLLAFAQILLAEFILGLFGFGVMPPSASLGSLVRDAMPHLRQAPHLLWSALPGAAGVMGLFLAGHALLDAAPGEE</sequence>
<feature type="transmembrane region" description="Helical" evidence="3">
    <location>
        <begin position="348"/>
        <end position="372"/>
    </location>
</feature>
<feature type="transmembrane region" description="Helical" evidence="3">
    <location>
        <begin position="128"/>
        <end position="150"/>
    </location>
</feature>
<keyword evidence="3" id="KW-0472">Membrane</keyword>
<dbReference type="KEGG" id="sth:STH543"/>
<evidence type="ECO:0000256" key="2">
    <source>
        <dbReference type="ARBA" id="ARBA00022448"/>
    </source>
</evidence>
<feature type="transmembrane region" description="Helical" evidence="3">
    <location>
        <begin position="252"/>
        <end position="272"/>
    </location>
</feature>
<feature type="transmembrane region" description="Helical" evidence="3">
    <location>
        <begin position="408"/>
        <end position="426"/>
    </location>
</feature>
<dbReference type="EMBL" id="AP006840">
    <property type="protein sequence ID" value="BAD39528.1"/>
    <property type="molecule type" value="Genomic_DNA"/>
</dbReference>
<reference evidence="4 5" key="1">
    <citation type="journal article" date="2004" name="Nucleic Acids Res.">
        <title>Genome sequence of Symbiobacterium thermophilum, an uncultivable bacterium that depends on microbial commensalism.</title>
        <authorList>
            <person name="Ueda K."/>
            <person name="Yamashita A."/>
            <person name="Ishikawa J."/>
            <person name="Shimada M."/>
            <person name="Watsuji T."/>
            <person name="Morimura K."/>
            <person name="Ikeda H."/>
            <person name="Hattori M."/>
            <person name="Beppu T."/>
        </authorList>
    </citation>
    <scope>NUCLEOTIDE SEQUENCE [LARGE SCALE GENOMIC DNA]</scope>
    <source>
        <strain evidence="5">T / IAM 14863</strain>
    </source>
</reference>
<keyword evidence="3" id="KW-1133">Transmembrane helix</keyword>
<keyword evidence="2" id="KW-0813">Transport</keyword>
<feature type="transmembrane region" description="Helical" evidence="3">
    <location>
        <begin position="43"/>
        <end position="60"/>
    </location>
</feature>
<gene>
    <name evidence="4" type="ordered locus">STH543</name>
</gene>
<organism evidence="4 5">
    <name type="scientific">Symbiobacterium thermophilum (strain DSM 24528 / JCM 14929 / IAM 14863 / T)</name>
    <dbReference type="NCBI Taxonomy" id="292459"/>
    <lineage>
        <taxon>Bacteria</taxon>
        <taxon>Bacillati</taxon>
        <taxon>Bacillota</taxon>
        <taxon>Clostridia</taxon>
        <taxon>Eubacteriales</taxon>
        <taxon>Symbiobacteriaceae</taxon>
        <taxon>Symbiobacterium</taxon>
    </lineage>
</organism>
<keyword evidence="3" id="KW-0812">Transmembrane</keyword>
<dbReference type="eggNOG" id="COG0601">
    <property type="taxonomic scope" value="Bacteria"/>
</dbReference>
<keyword evidence="5" id="KW-1185">Reference proteome</keyword>
<dbReference type="GO" id="GO:0005886">
    <property type="term" value="C:plasma membrane"/>
    <property type="evidence" value="ECO:0007669"/>
    <property type="project" value="UniProtKB-SubCell"/>
</dbReference>
<dbReference type="eggNOG" id="COG1173">
    <property type="taxonomic scope" value="Bacteria"/>
</dbReference>
<dbReference type="AlphaFoldDB" id="Q67S15"/>
<feature type="transmembrane region" description="Helical" evidence="3">
    <location>
        <begin position="384"/>
        <end position="402"/>
    </location>
</feature>
<feature type="transmembrane region" description="Helical" evidence="3">
    <location>
        <begin position="438"/>
        <end position="465"/>
    </location>
</feature>
<name>Q67S15_SYMTH</name>
<dbReference type="HOGENOM" id="CLU_525732_0_0_9"/>
<evidence type="ECO:0000313" key="5">
    <source>
        <dbReference type="Proteomes" id="UP000000417"/>
    </source>
</evidence>
<dbReference type="PANTHER" id="PTHR43386:SF1">
    <property type="entry name" value="D,D-DIPEPTIDE TRANSPORT SYSTEM PERMEASE PROTEIN DDPC-RELATED"/>
    <property type="match status" value="1"/>
</dbReference>
<evidence type="ECO:0000313" key="4">
    <source>
        <dbReference type="EMBL" id="BAD39528.1"/>
    </source>
</evidence>
<evidence type="ECO:0000256" key="3">
    <source>
        <dbReference type="SAM" id="Phobius"/>
    </source>
</evidence>
<proteinExistence type="predicted"/>
<accession>Q67S15</accession>
<feature type="transmembrane region" description="Helical" evidence="3">
    <location>
        <begin position="489"/>
        <end position="511"/>
    </location>
</feature>